<dbReference type="AlphaFoldDB" id="A7B1U1"/>
<sequence>MLQMFVLALSLYNTWNRGVFLLCKITNLLIYRLNIKEPYQAGDYLYYFGGTDDVWLGLWGIIRVYDKYQNCLKPLCKGKDMILPLPPCPGKPI</sequence>
<organism evidence="1 2">
    <name type="scientific">Mediterraneibacter gnavus (strain ATCC 29149 / DSM 114966 / JCM 6515 / VPI C7-9)</name>
    <name type="common">Ruminococcus gnavus</name>
    <dbReference type="NCBI Taxonomy" id="411470"/>
    <lineage>
        <taxon>Bacteria</taxon>
        <taxon>Bacillati</taxon>
        <taxon>Bacillota</taxon>
        <taxon>Clostridia</taxon>
        <taxon>Lachnospirales</taxon>
        <taxon>Lachnospiraceae</taxon>
        <taxon>Mediterraneibacter</taxon>
    </lineage>
</organism>
<proteinExistence type="predicted"/>
<dbReference type="Proteomes" id="UP000004410">
    <property type="component" value="Unassembled WGS sequence"/>
</dbReference>
<evidence type="ECO:0000313" key="1">
    <source>
        <dbReference type="EMBL" id="EDN78213.1"/>
    </source>
</evidence>
<reference evidence="1 2" key="1">
    <citation type="submission" date="2007-04" db="EMBL/GenBank/DDBJ databases">
        <authorList>
            <person name="Fulton L."/>
            <person name="Clifton S."/>
            <person name="Fulton B."/>
            <person name="Xu J."/>
            <person name="Minx P."/>
            <person name="Pepin K.H."/>
            <person name="Johnson M."/>
            <person name="Thiruvilangam P."/>
            <person name="Bhonagiri V."/>
            <person name="Nash W.E."/>
            <person name="Mardis E.R."/>
            <person name="Wilson R.K."/>
        </authorList>
    </citation>
    <scope>NUCLEOTIDE SEQUENCE [LARGE SCALE GENOMIC DNA]</scope>
    <source>
        <strain evidence="1 2">ATCC 29149</strain>
    </source>
</reference>
<evidence type="ECO:0000313" key="2">
    <source>
        <dbReference type="Proteomes" id="UP000004410"/>
    </source>
</evidence>
<comment type="caution">
    <text evidence="1">The sequence shown here is derived from an EMBL/GenBank/DDBJ whole genome shotgun (WGS) entry which is preliminary data.</text>
</comment>
<reference evidence="1 2" key="2">
    <citation type="submission" date="2007-06" db="EMBL/GenBank/DDBJ databases">
        <title>Draft genome sequence of Ruminococcus gnavus (ATCC 29149).</title>
        <authorList>
            <person name="Sudarsanam P."/>
            <person name="Ley R."/>
            <person name="Guruge J."/>
            <person name="Turnbaugh P.J."/>
            <person name="Mahowald M."/>
            <person name="Liep D."/>
            <person name="Gordon J."/>
        </authorList>
    </citation>
    <scope>NUCLEOTIDE SEQUENCE [LARGE SCALE GENOMIC DNA]</scope>
    <source>
        <strain evidence="1 2">ATCC 29149</strain>
    </source>
</reference>
<gene>
    <name evidence="1" type="ORF">RUMGNA_01517</name>
</gene>
<dbReference type="EMBL" id="AAYG02000011">
    <property type="protein sequence ID" value="EDN78213.1"/>
    <property type="molecule type" value="Genomic_DNA"/>
</dbReference>
<protein>
    <submittedName>
        <fullName evidence="1">Uncharacterized protein</fullName>
    </submittedName>
</protein>
<name>A7B1U1_MEDG7</name>
<accession>A7B1U1</accession>
<dbReference type="PaxDb" id="411470-RUMGNA_01517"/>